<reference evidence="6 7" key="1">
    <citation type="submission" date="2024-07" db="EMBL/GenBank/DDBJ databases">
        <title>Section-level genome sequencing and comparative genomics of Aspergillus sections Usti and Cavernicolus.</title>
        <authorList>
            <consortium name="Lawrence Berkeley National Laboratory"/>
            <person name="Nybo J.L."/>
            <person name="Vesth T.C."/>
            <person name="Theobald S."/>
            <person name="Frisvad J.C."/>
            <person name="Larsen T.O."/>
            <person name="Kjaerboelling I."/>
            <person name="Rothschild-Mancinelli K."/>
            <person name="Lyhne E.K."/>
            <person name="Kogle M.E."/>
            <person name="Barry K."/>
            <person name="Clum A."/>
            <person name="Na H."/>
            <person name="Ledsgaard L."/>
            <person name="Lin J."/>
            <person name="Lipzen A."/>
            <person name="Kuo A."/>
            <person name="Riley R."/>
            <person name="Mondo S."/>
            <person name="Labutti K."/>
            <person name="Haridas S."/>
            <person name="Pangalinan J."/>
            <person name="Salamov A.A."/>
            <person name="Simmons B.A."/>
            <person name="Magnuson J.K."/>
            <person name="Chen J."/>
            <person name="Drula E."/>
            <person name="Henrissat B."/>
            <person name="Wiebenga A."/>
            <person name="Lubbers R.J."/>
            <person name="Gomes A.C."/>
            <person name="Macurrencykelacurrency M.R."/>
            <person name="Stajich J."/>
            <person name="Grigoriev I.V."/>
            <person name="Mortensen U.H."/>
            <person name="De Vries R.P."/>
            <person name="Baker S.E."/>
            <person name="Andersen M.R."/>
        </authorList>
    </citation>
    <scope>NUCLEOTIDE SEQUENCE [LARGE SCALE GENOMIC DNA]</scope>
    <source>
        <strain evidence="6 7">CBS 449.75</strain>
    </source>
</reference>
<dbReference type="Gene3D" id="3.90.1410.10">
    <property type="entry name" value="set domain protein methyltransferase, domain 1"/>
    <property type="match status" value="1"/>
</dbReference>
<dbReference type="Pfam" id="PF09273">
    <property type="entry name" value="Rubis-subs-bind"/>
    <property type="match status" value="1"/>
</dbReference>
<dbReference type="EMBL" id="JBFXLQ010000003">
    <property type="protein sequence ID" value="KAL2871300.1"/>
    <property type="molecule type" value="Genomic_DNA"/>
</dbReference>
<dbReference type="SUPFAM" id="SSF82199">
    <property type="entry name" value="SET domain"/>
    <property type="match status" value="1"/>
</dbReference>
<dbReference type="Gene3D" id="3.90.1420.10">
    <property type="entry name" value="Rubisco LSMT, substrate-binding domain"/>
    <property type="match status" value="1"/>
</dbReference>
<gene>
    <name evidence="6" type="ORF">BJX67DRAFT_158308</name>
</gene>
<name>A0ABR4M3X1_9EURO</name>
<dbReference type="Proteomes" id="UP001610432">
    <property type="component" value="Unassembled WGS sequence"/>
</dbReference>
<evidence type="ECO:0000256" key="3">
    <source>
        <dbReference type="ARBA" id="ARBA00022691"/>
    </source>
</evidence>
<comment type="caution">
    <text evidence="6">The sequence shown here is derived from an EMBL/GenBank/DDBJ whole genome shotgun (WGS) entry which is preliminary data.</text>
</comment>
<dbReference type="PROSITE" id="PS50280">
    <property type="entry name" value="SET"/>
    <property type="match status" value="1"/>
</dbReference>
<feature type="domain" description="SET" evidence="5">
    <location>
        <begin position="34"/>
        <end position="277"/>
    </location>
</feature>
<dbReference type="InterPro" id="IPR036464">
    <property type="entry name" value="Rubisco_LSMT_subst-bd_sf"/>
</dbReference>
<keyword evidence="1" id="KW-0489">Methyltransferase</keyword>
<dbReference type="Pfam" id="PF00856">
    <property type="entry name" value="SET"/>
    <property type="match status" value="1"/>
</dbReference>
<evidence type="ECO:0000256" key="1">
    <source>
        <dbReference type="ARBA" id="ARBA00022603"/>
    </source>
</evidence>
<keyword evidence="2" id="KW-0808">Transferase</keyword>
<evidence type="ECO:0000259" key="5">
    <source>
        <dbReference type="PROSITE" id="PS50280"/>
    </source>
</evidence>
<dbReference type="SUPFAM" id="SSF81822">
    <property type="entry name" value="RuBisCo LSMT C-terminal, substrate-binding domain"/>
    <property type="match status" value="1"/>
</dbReference>
<dbReference type="GeneID" id="98139974"/>
<keyword evidence="7" id="KW-1185">Reference proteome</keyword>
<feature type="compositionally biased region" description="Polar residues" evidence="4">
    <location>
        <begin position="464"/>
        <end position="474"/>
    </location>
</feature>
<dbReference type="InterPro" id="IPR001214">
    <property type="entry name" value="SET_dom"/>
</dbReference>
<evidence type="ECO:0000256" key="4">
    <source>
        <dbReference type="SAM" id="MobiDB-lite"/>
    </source>
</evidence>
<feature type="region of interest" description="Disordered" evidence="4">
    <location>
        <begin position="209"/>
        <end position="231"/>
    </location>
</feature>
<feature type="region of interest" description="Disordered" evidence="4">
    <location>
        <begin position="464"/>
        <end position="487"/>
    </location>
</feature>
<feature type="compositionally biased region" description="Acidic residues" evidence="4">
    <location>
        <begin position="214"/>
        <end position="227"/>
    </location>
</feature>
<dbReference type="RefSeq" id="XP_070890279.1">
    <property type="nucleotide sequence ID" value="XM_071024902.1"/>
</dbReference>
<evidence type="ECO:0000313" key="7">
    <source>
        <dbReference type="Proteomes" id="UP001610432"/>
    </source>
</evidence>
<dbReference type="PANTHER" id="PTHR13271:SF34">
    <property type="entry name" value="N-LYSINE METHYLTRANSFERASE SETD6"/>
    <property type="match status" value="1"/>
</dbReference>
<dbReference type="InterPro" id="IPR015353">
    <property type="entry name" value="Rubisco_LSMT_subst-bd"/>
</dbReference>
<sequence length="487" mass="54374">MSSFNHFSDSDNFQRQSDEFVTWLSSRPGVTVNSKLRIADFRAIAAGRGVVAQADIVEGEDLFSIPRDLILSTHNSKLGDLLSQDLEELGPWLSLMLVMIYEYLEGDRSPWAPYFKVLPQNFDTLMFWSAEELQELQGSAVVDKIGKEEAEELILESIAPIVRSNPSLFPPIDGLASYDGDAGTRVILKLAHTMGSLIMAYAFDVEKPENEVDRDGEDGYVTDEEEEHSSKGMVPLADMLNADAHRNNARLFQEEESLIMKAIKPIKAGEEIFNDYGELPRADLLRRYGYVTDNYAPYDVVELSLDSLCTSAGLADSNAENNPRLQFLESLELLDDGYAIPRPSQDDSLADILPEELVLLLKTLTLTPEQFAERQEKQKPPKPSLDAAETKILLNAIQLSQDRYGTSLAQDQSFLAEFDKSETGGALWGHLRRRKMAIQVRLGEKEILEDLVSRITAYLANVDSSRSTKRTANGSADDARRAKAQRT</sequence>
<dbReference type="InterPro" id="IPR044430">
    <property type="entry name" value="SETD6_SET"/>
</dbReference>
<evidence type="ECO:0000313" key="6">
    <source>
        <dbReference type="EMBL" id="KAL2871300.1"/>
    </source>
</evidence>
<keyword evidence="3" id="KW-0949">S-adenosyl-L-methionine</keyword>
<organism evidence="6 7">
    <name type="scientific">Aspergillus lucknowensis</name>
    <dbReference type="NCBI Taxonomy" id="176173"/>
    <lineage>
        <taxon>Eukaryota</taxon>
        <taxon>Fungi</taxon>
        <taxon>Dikarya</taxon>
        <taxon>Ascomycota</taxon>
        <taxon>Pezizomycotina</taxon>
        <taxon>Eurotiomycetes</taxon>
        <taxon>Eurotiomycetidae</taxon>
        <taxon>Eurotiales</taxon>
        <taxon>Aspergillaceae</taxon>
        <taxon>Aspergillus</taxon>
        <taxon>Aspergillus subgen. Nidulantes</taxon>
    </lineage>
</organism>
<dbReference type="CDD" id="cd19178">
    <property type="entry name" value="SET_SETD6"/>
    <property type="match status" value="1"/>
</dbReference>
<dbReference type="InterPro" id="IPR050600">
    <property type="entry name" value="SETD3_SETD6_MTase"/>
</dbReference>
<proteinExistence type="predicted"/>
<evidence type="ECO:0000256" key="2">
    <source>
        <dbReference type="ARBA" id="ARBA00022679"/>
    </source>
</evidence>
<protein>
    <recommendedName>
        <fullName evidence="5">SET domain-containing protein</fullName>
    </recommendedName>
</protein>
<dbReference type="PANTHER" id="PTHR13271">
    <property type="entry name" value="UNCHARACTERIZED PUTATIVE METHYLTRANSFERASE"/>
    <property type="match status" value="1"/>
</dbReference>
<dbReference type="InterPro" id="IPR046341">
    <property type="entry name" value="SET_dom_sf"/>
</dbReference>
<accession>A0ABR4M3X1</accession>